<dbReference type="OrthoDB" id="9787478at2"/>
<dbReference type="Proteomes" id="UP000293781">
    <property type="component" value="Unassembled WGS sequence"/>
</dbReference>
<dbReference type="Pfam" id="PF07505">
    <property type="entry name" value="DUF5131"/>
    <property type="match status" value="1"/>
</dbReference>
<sequence>MADKSAIEWTEATWNPTTGCDRISSGCDNCYAMTLAKRLKAMRSAKYQTDGDPRTSGPGFGVALHPDALDIPRRWRDPRTVFVNSMSDLFHARVPLTYVQQVFAVMRETPRHTFQVLTKRAARLAKVAHQIDWPANVWMGVSVEDHAQRERVAQLREVPAAVRFISAEPLLGPLVDLDLDGIDWLIAGGESGQGCRPMEPTWVRDLRDQCVSAGTAFFFKQWGGRTPKLGGRHLDGRTWDEMPAPRLLVQA</sequence>
<accession>A0A4Q7UIG4</accession>
<dbReference type="AlphaFoldDB" id="A0A4Q7UIG4"/>
<name>A0A4Q7UIG4_9ACTN</name>
<proteinExistence type="predicted"/>
<reference evidence="1 2" key="1">
    <citation type="submission" date="2019-02" db="EMBL/GenBank/DDBJ databases">
        <title>Sequencing the genomes of 1000 actinobacteria strains.</title>
        <authorList>
            <person name="Klenk H.-P."/>
        </authorList>
    </citation>
    <scope>NUCLEOTIDE SEQUENCE [LARGE SCALE GENOMIC DNA]</scope>
    <source>
        <strain evidence="1 2">DSM 45888</strain>
    </source>
</reference>
<dbReference type="RefSeq" id="WP_130404873.1">
    <property type="nucleotide sequence ID" value="NZ_SHKK01000001.1"/>
</dbReference>
<protein>
    <submittedName>
        <fullName evidence="1">Protein gp37</fullName>
    </submittedName>
</protein>
<evidence type="ECO:0000313" key="2">
    <source>
        <dbReference type="Proteomes" id="UP000293781"/>
    </source>
</evidence>
<dbReference type="InterPro" id="IPR011101">
    <property type="entry name" value="DUF5131"/>
</dbReference>
<evidence type="ECO:0000313" key="1">
    <source>
        <dbReference type="EMBL" id="RZT81252.1"/>
    </source>
</evidence>
<comment type="caution">
    <text evidence="1">The sequence shown here is derived from an EMBL/GenBank/DDBJ whole genome shotgun (WGS) entry which is preliminary data.</text>
</comment>
<organism evidence="1 2">
    <name type="scientific">Micromonospora violae</name>
    <dbReference type="NCBI Taxonomy" id="1278207"/>
    <lineage>
        <taxon>Bacteria</taxon>
        <taxon>Bacillati</taxon>
        <taxon>Actinomycetota</taxon>
        <taxon>Actinomycetes</taxon>
        <taxon>Micromonosporales</taxon>
        <taxon>Micromonosporaceae</taxon>
        <taxon>Micromonospora</taxon>
    </lineage>
</organism>
<dbReference type="EMBL" id="SHKK01000001">
    <property type="protein sequence ID" value="RZT81252.1"/>
    <property type="molecule type" value="Genomic_DNA"/>
</dbReference>
<keyword evidence="2" id="KW-1185">Reference proteome</keyword>
<gene>
    <name evidence="1" type="ORF">EV382_4527</name>
</gene>